<dbReference type="InterPro" id="IPR050584">
    <property type="entry name" value="Cholesterol_7-desaturase"/>
</dbReference>
<evidence type="ECO:0000256" key="2">
    <source>
        <dbReference type="ARBA" id="ARBA00022723"/>
    </source>
</evidence>
<dbReference type="InterPro" id="IPR036922">
    <property type="entry name" value="Rieske_2Fe-2S_sf"/>
</dbReference>
<dbReference type="Gene3D" id="3.90.380.10">
    <property type="entry name" value="Naphthalene 1,2-dioxygenase Alpha Subunit, Chain A, domain 1"/>
    <property type="match status" value="1"/>
</dbReference>
<keyword evidence="5" id="KW-0411">Iron-sulfur</keyword>
<dbReference type="Proteomes" id="UP001595997">
    <property type="component" value="Unassembled WGS sequence"/>
</dbReference>
<dbReference type="InterPro" id="IPR044043">
    <property type="entry name" value="VanA_C_cat"/>
</dbReference>
<dbReference type="SUPFAM" id="SSF50022">
    <property type="entry name" value="ISP domain"/>
    <property type="match status" value="1"/>
</dbReference>
<evidence type="ECO:0000313" key="8">
    <source>
        <dbReference type="Proteomes" id="UP001595997"/>
    </source>
</evidence>
<evidence type="ECO:0000313" key="7">
    <source>
        <dbReference type="EMBL" id="MFC4494885.1"/>
    </source>
</evidence>
<dbReference type="PROSITE" id="PS51296">
    <property type="entry name" value="RIESKE"/>
    <property type="match status" value="1"/>
</dbReference>
<feature type="domain" description="Rieske" evidence="6">
    <location>
        <begin position="9"/>
        <end position="112"/>
    </location>
</feature>
<protein>
    <submittedName>
        <fullName evidence="7">Rieske 2Fe-2S domain-containing protein</fullName>
    </submittedName>
</protein>
<keyword evidence="4" id="KW-0408">Iron</keyword>
<dbReference type="SUPFAM" id="SSF55961">
    <property type="entry name" value="Bet v1-like"/>
    <property type="match status" value="1"/>
</dbReference>
<evidence type="ECO:0000256" key="1">
    <source>
        <dbReference type="ARBA" id="ARBA00022714"/>
    </source>
</evidence>
<accession>A0ABV9A848</accession>
<dbReference type="EMBL" id="JBHSFH010000006">
    <property type="protein sequence ID" value="MFC4494885.1"/>
    <property type="molecule type" value="Genomic_DNA"/>
</dbReference>
<keyword evidence="1" id="KW-0001">2Fe-2S</keyword>
<keyword evidence="8" id="KW-1185">Reference proteome</keyword>
<organism evidence="7 8">
    <name type="scientific">Streptomyces ovatisporus</name>
    <dbReference type="NCBI Taxonomy" id="1128682"/>
    <lineage>
        <taxon>Bacteria</taxon>
        <taxon>Bacillati</taxon>
        <taxon>Actinomycetota</taxon>
        <taxon>Actinomycetes</taxon>
        <taxon>Kitasatosporales</taxon>
        <taxon>Streptomycetaceae</taxon>
        <taxon>Streptomyces</taxon>
    </lineage>
</organism>
<dbReference type="PANTHER" id="PTHR21266:SF60">
    <property type="entry name" value="3-KETOSTEROID-9-ALPHA-MONOOXYGENASE, OXYGENASE COMPONENT"/>
    <property type="match status" value="1"/>
</dbReference>
<comment type="caution">
    <text evidence="7">The sequence shown here is derived from an EMBL/GenBank/DDBJ whole genome shotgun (WGS) entry which is preliminary data.</text>
</comment>
<dbReference type="RefSeq" id="WP_386446739.1">
    <property type="nucleotide sequence ID" value="NZ_JBHSFH010000006.1"/>
</dbReference>
<evidence type="ECO:0000256" key="5">
    <source>
        <dbReference type="ARBA" id="ARBA00023014"/>
    </source>
</evidence>
<evidence type="ECO:0000259" key="6">
    <source>
        <dbReference type="PROSITE" id="PS51296"/>
    </source>
</evidence>
<gene>
    <name evidence="7" type="ORF">ACFPA8_12140</name>
</gene>
<evidence type="ECO:0000256" key="3">
    <source>
        <dbReference type="ARBA" id="ARBA00023002"/>
    </source>
</evidence>
<dbReference type="PANTHER" id="PTHR21266">
    <property type="entry name" value="IRON-SULFUR DOMAIN CONTAINING PROTEIN"/>
    <property type="match status" value="1"/>
</dbReference>
<dbReference type="Gene3D" id="2.102.10.10">
    <property type="entry name" value="Rieske [2Fe-2S] iron-sulphur domain"/>
    <property type="match status" value="1"/>
</dbReference>
<dbReference type="Pfam" id="PF00355">
    <property type="entry name" value="Rieske"/>
    <property type="match status" value="1"/>
</dbReference>
<evidence type="ECO:0000256" key="4">
    <source>
        <dbReference type="ARBA" id="ARBA00023004"/>
    </source>
</evidence>
<name>A0ABV9A848_9ACTN</name>
<keyword evidence="3" id="KW-0560">Oxidoreductase</keyword>
<sequence>MTSFIRNQWYVAAYADEVGHRLFSRTVCGEPVLLWRTEAGEVTAMSDRCVHRRFPLSQEPGHLDGDRVVCGYHGFTYGADGVCVSVPGQQRVPRTARLWSYPVVERDSFVWVWIGDRELADEKRIPRAPWLDGSGWTVVRGMEPLAARYGLLVDNLLDLSHETYLHGGYIGTPEVAGTPITTEVDEAAGIVRVSRHMDDAACPPFYAESTGIRGRITRWQDIEYHAPCLYLLHSRITPVGAPPPEPDGSDPHAFHVEVVYAITPETDGSTHDFWAVARDFALDDDKVTDFLRENNRTVVLQDVVALDVLEEALAAEPDGYQELSINIDTGGLAARRILARLREEGASRTGATAAPVREPAAR</sequence>
<proteinExistence type="predicted"/>
<dbReference type="InterPro" id="IPR017941">
    <property type="entry name" value="Rieske_2Fe-2S"/>
</dbReference>
<reference evidence="8" key="1">
    <citation type="journal article" date="2019" name="Int. J. Syst. Evol. Microbiol.">
        <title>The Global Catalogue of Microorganisms (GCM) 10K type strain sequencing project: providing services to taxonomists for standard genome sequencing and annotation.</title>
        <authorList>
            <consortium name="The Broad Institute Genomics Platform"/>
            <consortium name="The Broad Institute Genome Sequencing Center for Infectious Disease"/>
            <person name="Wu L."/>
            <person name="Ma J."/>
        </authorList>
    </citation>
    <scope>NUCLEOTIDE SEQUENCE [LARGE SCALE GENOMIC DNA]</scope>
    <source>
        <strain evidence="8">CGMCC 4.7357</strain>
    </source>
</reference>
<keyword evidence="2" id="KW-0479">Metal-binding</keyword>
<dbReference type="Pfam" id="PF19112">
    <property type="entry name" value="VanA_C"/>
    <property type="match status" value="1"/>
</dbReference>